<name>A0A2T5FX08_9SPHN</name>
<protein>
    <recommendedName>
        <fullName evidence="4">Heavy-metal-associated domain-containing protein</fullName>
    </recommendedName>
</protein>
<evidence type="ECO:0008006" key="4">
    <source>
        <dbReference type="Google" id="ProtNLM"/>
    </source>
</evidence>
<dbReference type="Proteomes" id="UP000244162">
    <property type="component" value="Unassembled WGS sequence"/>
</dbReference>
<feature type="compositionally biased region" description="Pro residues" evidence="1">
    <location>
        <begin position="389"/>
        <end position="405"/>
    </location>
</feature>
<evidence type="ECO:0000313" key="2">
    <source>
        <dbReference type="EMBL" id="PTQ10330.1"/>
    </source>
</evidence>
<gene>
    <name evidence="2" type="ORF">CLG96_13640</name>
</gene>
<feature type="region of interest" description="Disordered" evidence="1">
    <location>
        <begin position="375"/>
        <end position="405"/>
    </location>
</feature>
<dbReference type="EMBL" id="NWBU01000010">
    <property type="protein sequence ID" value="PTQ10330.1"/>
    <property type="molecule type" value="Genomic_DNA"/>
</dbReference>
<reference evidence="2 3" key="1">
    <citation type="submission" date="2017-09" db="EMBL/GenBank/DDBJ databases">
        <title>Sphingomonas panjinensis sp.nov., isolated from oil-contaminated soil.</title>
        <authorList>
            <person name="Wang L."/>
            <person name="Chen L."/>
        </authorList>
    </citation>
    <scope>NUCLEOTIDE SEQUENCE [LARGE SCALE GENOMIC DNA]</scope>
    <source>
        <strain evidence="2 3">FW-11</strain>
    </source>
</reference>
<keyword evidence="3" id="KW-1185">Reference proteome</keyword>
<sequence length="405" mass="42716">MIATMMLGAGAVMAQIEGNERGVAPIDNSTNFEVGGVTVDVAARDSDSARTAGWRLAQRKGWRMLWARANGQPAEAAPGLPDSTLDSIVAGIVVEDEQIGPTRYIARLGVLFDRARAGQLLGGANNVARSAPMLVIPVMWSGATPQSFESRTEWQKAWARFRSGGSPIDYVRPHGSGVDPLILNVAQTRRPGRGWWRMLLDQYGAADIVVPVVHLRREWPGGPVTARFTALHGPDARPIASFSLRAASSEAMPRMLDEGVRRIDEAYSQALREGRLEPDPSLVIEEPVDEAAIQESMAEAPVIEAVGGLSTITVAVATPDAAALTQAEQALRGVPGVASANTTSMALGGISLIRVSFTADAATLRSLLTGRGIDVRGVSTESGPARPAASPPSVAPPPPQGQPPR</sequence>
<evidence type="ECO:0000256" key="1">
    <source>
        <dbReference type="SAM" id="MobiDB-lite"/>
    </source>
</evidence>
<evidence type="ECO:0000313" key="3">
    <source>
        <dbReference type="Proteomes" id="UP000244162"/>
    </source>
</evidence>
<dbReference type="AlphaFoldDB" id="A0A2T5FX08"/>
<organism evidence="2 3">
    <name type="scientific">Sphingomonas oleivorans</name>
    <dbReference type="NCBI Taxonomy" id="1735121"/>
    <lineage>
        <taxon>Bacteria</taxon>
        <taxon>Pseudomonadati</taxon>
        <taxon>Pseudomonadota</taxon>
        <taxon>Alphaproteobacteria</taxon>
        <taxon>Sphingomonadales</taxon>
        <taxon>Sphingomonadaceae</taxon>
        <taxon>Sphingomonas</taxon>
    </lineage>
</organism>
<accession>A0A2T5FX08</accession>
<dbReference type="OrthoDB" id="7420165at2"/>
<comment type="caution">
    <text evidence="2">The sequence shown here is derived from an EMBL/GenBank/DDBJ whole genome shotgun (WGS) entry which is preliminary data.</text>
</comment>
<proteinExistence type="predicted"/>